<proteinExistence type="predicted"/>
<dbReference type="AlphaFoldDB" id="A0A0R2M2V2"/>
<feature type="chain" id="PRO_5006420387" description="Extracellular protein" evidence="1">
    <location>
        <begin position="27"/>
        <end position="435"/>
    </location>
</feature>
<dbReference type="RefSeq" id="WP_057707557.1">
    <property type="nucleotide sequence ID" value="NZ_JQCL01000098.1"/>
</dbReference>
<evidence type="ECO:0000256" key="1">
    <source>
        <dbReference type="SAM" id="SignalP"/>
    </source>
</evidence>
<sequence length="435" mass="48582">MRLSKLITTTSIILLGVAGTALPAQAATTYHRTKTVNVSHKPYYATSKKGHTYRFVGSIKHFNFKANHALKNYTHTTWTRTAKTAVTKHGQKVTYYHVTNAQNKATGWVAASYLKAGKNYQATTTKSVKTAPYYRARSVKFTKLSGSNQAIKRRTGSALKAHLTYNRTKQRSLYIHGKKVHYDYVTSANKKAKGWVKTSALKAGKHYQMSTPKKMAAQTFIRAKAGKIYALTGSNKVLKMNHAKALSASDTYTATQSRHVYLKGKRYTYYHVTNPAGTVNGWVNRAYLKAGQHQTSTTPSVFDGRHEDVLYIGDNTTIYKDANLTQASTTLKTESSITAYPDGIRELSDHVYAIPVKVAGQDGYMKGQFQELPDNRLLPAGFYYSLSDTSFYGDVKPTDSVVKISASFLTGTTWQYYYAGGHTIYRYDGQNWTTK</sequence>
<keyword evidence="1" id="KW-0732">Signal</keyword>
<evidence type="ECO:0000313" key="3">
    <source>
        <dbReference type="Proteomes" id="UP000051783"/>
    </source>
</evidence>
<accession>A0A0R2M2V2</accession>
<dbReference type="PATRIC" id="fig|942150.3.peg.1306"/>
<evidence type="ECO:0000313" key="2">
    <source>
        <dbReference type="EMBL" id="KRO07815.1"/>
    </source>
</evidence>
<gene>
    <name evidence="2" type="ORF">IV64_GL001269</name>
</gene>
<organism evidence="2 3">
    <name type="scientific">Lactiplantibacillus xiangfangensis</name>
    <dbReference type="NCBI Taxonomy" id="942150"/>
    <lineage>
        <taxon>Bacteria</taxon>
        <taxon>Bacillati</taxon>
        <taxon>Bacillota</taxon>
        <taxon>Bacilli</taxon>
        <taxon>Lactobacillales</taxon>
        <taxon>Lactobacillaceae</taxon>
        <taxon>Lactiplantibacillus</taxon>
    </lineage>
</organism>
<protein>
    <recommendedName>
        <fullName evidence="4">Extracellular protein</fullName>
    </recommendedName>
</protein>
<keyword evidence="3" id="KW-1185">Reference proteome</keyword>
<dbReference type="EMBL" id="JQCL01000098">
    <property type="protein sequence ID" value="KRO07815.1"/>
    <property type="molecule type" value="Genomic_DNA"/>
</dbReference>
<comment type="caution">
    <text evidence="2">The sequence shown here is derived from an EMBL/GenBank/DDBJ whole genome shotgun (WGS) entry which is preliminary data.</text>
</comment>
<dbReference type="OrthoDB" id="2325267at2"/>
<feature type="signal peptide" evidence="1">
    <location>
        <begin position="1"/>
        <end position="26"/>
    </location>
</feature>
<dbReference type="Proteomes" id="UP000051783">
    <property type="component" value="Unassembled WGS sequence"/>
</dbReference>
<reference evidence="2 3" key="1">
    <citation type="journal article" date="2015" name="Genome Announc.">
        <title>Expanding the biotechnology potential of lactobacilli through comparative genomics of 213 strains and associated genera.</title>
        <authorList>
            <person name="Sun Z."/>
            <person name="Harris H.M."/>
            <person name="McCann A."/>
            <person name="Guo C."/>
            <person name="Argimon S."/>
            <person name="Zhang W."/>
            <person name="Yang X."/>
            <person name="Jeffery I.B."/>
            <person name="Cooney J.C."/>
            <person name="Kagawa T.F."/>
            <person name="Liu W."/>
            <person name="Song Y."/>
            <person name="Salvetti E."/>
            <person name="Wrobel A."/>
            <person name="Rasinkangas P."/>
            <person name="Parkhill J."/>
            <person name="Rea M.C."/>
            <person name="O'Sullivan O."/>
            <person name="Ritari J."/>
            <person name="Douillard F.P."/>
            <person name="Paul Ross R."/>
            <person name="Yang R."/>
            <person name="Briner A.E."/>
            <person name="Felis G.E."/>
            <person name="de Vos W.M."/>
            <person name="Barrangou R."/>
            <person name="Klaenhammer T.R."/>
            <person name="Caufield P.W."/>
            <person name="Cui Y."/>
            <person name="Zhang H."/>
            <person name="O'Toole P.W."/>
        </authorList>
    </citation>
    <scope>NUCLEOTIDE SEQUENCE [LARGE SCALE GENOMIC DNA]</scope>
    <source>
        <strain evidence="2 3">LMG 26013</strain>
    </source>
</reference>
<evidence type="ECO:0008006" key="4">
    <source>
        <dbReference type="Google" id="ProtNLM"/>
    </source>
</evidence>
<name>A0A0R2M2V2_9LACO</name>